<sequence length="70" mass="8074">MEKKMETVNFDVHASLLFQLGEQLIADEITAVSELVKNSYDADARFVKIEVDPDYIKNWTLVKNLSKNEQ</sequence>
<gene>
    <name evidence="1" type="ORF">AF333_28535</name>
</gene>
<name>A0A0D1Y402_ANEMI</name>
<dbReference type="EMBL" id="LGUG01000009">
    <property type="protein sequence ID" value="KON90940.1"/>
    <property type="molecule type" value="Genomic_DNA"/>
</dbReference>
<reference evidence="1 2" key="1">
    <citation type="submission" date="2015-07" db="EMBL/GenBank/DDBJ databases">
        <title>Fjat-14205 dsm 2895.</title>
        <authorList>
            <person name="Liu B."/>
            <person name="Wang J."/>
            <person name="Zhu Y."/>
            <person name="Liu G."/>
            <person name="Chen Q."/>
            <person name="Chen Z."/>
            <person name="Lan J."/>
            <person name="Che J."/>
            <person name="Ge C."/>
            <person name="Shi H."/>
            <person name="Pan Z."/>
            <person name="Liu X."/>
        </authorList>
    </citation>
    <scope>NUCLEOTIDE SEQUENCE [LARGE SCALE GENOMIC DNA]</scope>
    <source>
        <strain evidence="1 2">DSM 2895</strain>
    </source>
</reference>
<protein>
    <recommendedName>
        <fullName evidence="3">Histidine kinase-, DNA gyrase B-, and HSP90-like ATPase</fullName>
    </recommendedName>
</protein>
<comment type="caution">
    <text evidence="1">The sequence shown here is derived from an EMBL/GenBank/DDBJ whole genome shotgun (WGS) entry which is preliminary data.</text>
</comment>
<proteinExistence type="predicted"/>
<accession>A0A0D1Y402</accession>
<dbReference type="Gene3D" id="3.30.565.10">
    <property type="entry name" value="Histidine kinase-like ATPase, C-terminal domain"/>
    <property type="match status" value="1"/>
</dbReference>
<dbReference type="Pfam" id="PF13589">
    <property type="entry name" value="HATPase_c_3"/>
    <property type="match status" value="1"/>
</dbReference>
<keyword evidence="2" id="KW-1185">Reference proteome</keyword>
<dbReference type="Proteomes" id="UP000037269">
    <property type="component" value="Unassembled WGS sequence"/>
</dbReference>
<dbReference type="SUPFAM" id="SSF55874">
    <property type="entry name" value="ATPase domain of HSP90 chaperone/DNA topoisomerase II/histidine kinase"/>
    <property type="match status" value="1"/>
</dbReference>
<organism evidence="1 2">
    <name type="scientific">Aneurinibacillus migulanus</name>
    <name type="common">Bacillus migulanus</name>
    <dbReference type="NCBI Taxonomy" id="47500"/>
    <lineage>
        <taxon>Bacteria</taxon>
        <taxon>Bacillati</taxon>
        <taxon>Bacillota</taxon>
        <taxon>Bacilli</taxon>
        <taxon>Bacillales</taxon>
        <taxon>Paenibacillaceae</taxon>
        <taxon>Aneurinibacillus group</taxon>
        <taxon>Aneurinibacillus</taxon>
    </lineage>
</organism>
<dbReference type="InterPro" id="IPR036890">
    <property type="entry name" value="HATPase_C_sf"/>
</dbReference>
<evidence type="ECO:0000313" key="2">
    <source>
        <dbReference type="Proteomes" id="UP000037269"/>
    </source>
</evidence>
<dbReference type="PATRIC" id="fig|47500.8.peg.1073"/>
<evidence type="ECO:0008006" key="3">
    <source>
        <dbReference type="Google" id="ProtNLM"/>
    </source>
</evidence>
<evidence type="ECO:0000313" key="1">
    <source>
        <dbReference type="EMBL" id="KON90940.1"/>
    </source>
</evidence>
<dbReference type="GeneID" id="42309081"/>
<dbReference type="AlphaFoldDB" id="A0A0D1Y402"/>
<dbReference type="RefSeq" id="WP_043066900.1">
    <property type="nucleotide sequence ID" value="NZ_JYBO01000081.1"/>
</dbReference>